<proteinExistence type="predicted"/>
<comment type="caution">
    <text evidence="1">The sequence shown here is derived from an EMBL/GenBank/DDBJ whole genome shotgun (WGS) entry which is preliminary data.</text>
</comment>
<evidence type="ECO:0000313" key="1">
    <source>
        <dbReference type="EMBL" id="CAI9960951.1"/>
    </source>
</evidence>
<reference evidence="2 3" key="2">
    <citation type="submission" date="2024-07" db="EMBL/GenBank/DDBJ databases">
        <authorList>
            <person name="Akdeniz Z."/>
        </authorList>
    </citation>
    <scope>NUCLEOTIDE SEQUENCE [LARGE SCALE GENOMIC DNA]</scope>
</reference>
<evidence type="ECO:0000313" key="3">
    <source>
        <dbReference type="Proteomes" id="UP001642409"/>
    </source>
</evidence>
<dbReference type="EMBL" id="CATOUU010000937">
    <property type="protein sequence ID" value="CAI9960951.1"/>
    <property type="molecule type" value="Genomic_DNA"/>
</dbReference>
<protein>
    <submittedName>
        <fullName evidence="2">Hypothetical_protein</fullName>
    </submittedName>
</protein>
<dbReference type="Proteomes" id="UP001642409">
    <property type="component" value="Unassembled WGS sequence"/>
</dbReference>
<dbReference type="AlphaFoldDB" id="A0AA86QSX3"/>
<gene>
    <name evidence="2" type="ORF">HINF_LOCUS14081</name>
    <name evidence="1" type="ORF">HINF_LOCUS48596</name>
</gene>
<keyword evidence="3" id="KW-1185">Reference proteome</keyword>
<evidence type="ECO:0000313" key="2">
    <source>
        <dbReference type="EMBL" id="CAL5995537.1"/>
    </source>
</evidence>
<sequence>MRVLSLEPSLGPFHLLHNIQNYNFVSKLDIPKLSSSQSRNDNPFPRVSDTLNFHTAFDLFDSVKYRIGQNTGFGFERNQICVQANQTRLRWICVHSTHAPLRAQRTHLYAQWLLPFAVSDKYCDQRYNLHALPTFQNCLNISHWYGGAPRFSGERGAQCTLTRRRLILNCVVTGTASSRVKLIYLQVCAVHGLQFSTECPHIFG</sequence>
<organism evidence="1">
    <name type="scientific">Hexamita inflata</name>
    <dbReference type="NCBI Taxonomy" id="28002"/>
    <lineage>
        <taxon>Eukaryota</taxon>
        <taxon>Metamonada</taxon>
        <taxon>Diplomonadida</taxon>
        <taxon>Hexamitidae</taxon>
        <taxon>Hexamitinae</taxon>
        <taxon>Hexamita</taxon>
    </lineage>
</organism>
<dbReference type="EMBL" id="CAXDID020000033">
    <property type="protein sequence ID" value="CAL5995537.1"/>
    <property type="molecule type" value="Genomic_DNA"/>
</dbReference>
<accession>A0AA86QSX3</accession>
<name>A0AA86QSX3_9EUKA</name>
<reference evidence="1" key="1">
    <citation type="submission" date="2023-06" db="EMBL/GenBank/DDBJ databases">
        <authorList>
            <person name="Kurt Z."/>
        </authorList>
    </citation>
    <scope>NUCLEOTIDE SEQUENCE</scope>
</reference>